<dbReference type="PANTHER" id="PTHR21624:SF1">
    <property type="entry name" value="ALKYLGLYCEROL MONOOXYGENASE"/>
    <property type="match status" value="1"/>
</dbReference>
<keyword evidence="4" id="KW-0560">Oxidoreductase</keyword>
<accession>A0ABU4RTV3</accession>
<dbReference type="Pfam" id="PF04116">
    <property type="entry name" value="FA_hydroxylase"/>
    <property type="match status" value="1"/>
</dbReference>
<feature type="domain" description="Fatty acid hydroxylase" evidence="8">
    <location>
        <begin position="44"/>
        <end position="177"/>
    </location>
</feature>
<evidence type="ECO:0000256" key="1">
    <source>
        <dbReference type="ARBA" id="ARBA00004127"/>
    </source>
</evidence>
<keyword evidence="3 7" id="KW-1133">Transmembrane helix</keyword>
<dbReference type="EMBL" id="JAXAFO010000003">
    <property type="protein sequence ID" value="MDX6848311.1"/>
    <property type="molecule type" value="Genomic_DNA"/>
</dbReference>
<keyword evidence="6 7" id="KW-0472">Membrane</keyword>
<dbReference type="PANTHER" id="PTHR21624">
    <property type="entry name" value="STEROL DESATURASE-RELATED PROTEIN"/>
    <property type="match status" value="1"/>
</dbReference>
<dbReference type="Proteomes" id="UP001273505">
    <property type="component" value="Unassembled WGS sequence"/>
</dbReference>
<name>A0ABU4RTV3_9GAMM</name>
<keyword evidence="10" id="KW-1185">Reference proteome</keyword>
<keyword evidence="2 7" id="KW-0812">Transmembrane</keyword>
<sequence>MWIPLYLAFYDPHISSVFQALRDSVGFTWSFQANSIGGLLFMAFLATLAMEFIGYWSHRLQHRFIFLWRIHATHHHITKMSVARTDRTHPLEFLGLNLGGAIALAFFGASGDVIAVTIAFKIAIVHLNHCNMPLTSGVFGWVFTTAQLHQVHHSLNYAESNKNFGCVLIIWDRVFGTYCGQADVDNVGNGTGRSLPLWKQLALPFFSNKSLRSL</sequence>
<keyword evidence="5" id="KW-0443">Lipid metabolism</keyword>
<comment type="caution">
    <text evidence="9">The sequence shown here is derived from an EMBL/GenBank/DDBJ whole genome shotgun (WGS) entry which is preliminary data.</text>
</comment>
<evidence type="ECO:0000256" key="2">
    <source>
        <dbReference type="ARBA" id="ARBA00022692"/>
    </source>
</evidence>
<organism evidence="9 10">
    <name type="scientific">Gilvimarinus gilvus</name>
    <dbReference type="NCBI Taxonomy" id="3058038"/>
    <lineage>
        <taxon>Bacteria</taxon>
        <taxon>Pseudomonadati</taxon>
        <taxon>Pseudomonadota</taxon>
        <taxon>Gammaproteobacteria</taxon>
        <taxon>Cellvibrionales</taxon>
        <taxon>Cellvibrionaceae</taxon>
        <taxon>Gilvimarinus</taxon>
    </lineage>
</organism>
<feature type="transmembrane region" description="Helical" evidence="7">
    <location>
        <begin position="36"/>
        <end position="56"/>
    </location>
</feature>
<gene>
    <name evidence="9" type="ORF">SCD92_02995</name>
</gene>
<comment type="subcellular location">
    <subcellularLocation>
        <location evidence="1">Endomembrane system</location>
        <topology evidence="1">Multi-pass membrane protein</topology>
    </subcellularLocation>
</comment>
<feature type="transmembrane region" description="Helical" evidence="7">
    <location>
        <begin position="94"/>
        <end position="120"/>
    </location>
</feature>
<dbReference type="InterPro" id="IPR051689">
    <property type="entry name" value="Sterol_desaturase/TMEM195"/>
</dbReference>
<evidence type="ECO:0000259" key="8">
    <source>
        <dbReference type="Pfam" id="PF04116"/>
    </source>
</evidence>
<evidence type="ECO:0000256" key="6">
    <source>
        <dbReference type="ARBA" id="ARBA00023136"/>
    </source>
</evidence>
<evidence type="ECO:0000256" key="5">
    <source>
        <dbReference type="ARBA" id="ARBA00023098"/>
    </source>
</evidence>
<reference evidence="9 10" key="1">
    <citation type="submission" date="2023-11" db="EMBL/GenBank/DDBJ databases">
        <title>Gilvimarinus fulvus sp. nov., isolated from the surface of Kelp.</title>
        <authorList>
            <person name="Sun Y.Y."/>
            <person name="Gong Y."/>
            <person name="Du Z.J."/>
        </authorList>
    </citation>
    <scope>NUCLEOTIDE SEQUENCE [LARGE SCALE GENOMIC DNA]</scope>
    <source>
        <strain evidence="9 10">SDUM040013</strain>
    </source>
</reference>
<dbReference type="InterPro" id="IPR006694">
    <property type="entry name" value="Fatty_acid_hydroxylase"/>
</dbReference>
<protein>
    <submittedName>
        <fullName evidence="9">Sterol desaturase family protein</fullName>
    </submittedName>
</protein>
<evidence type="ECO:0000313" key="9">
    <source>
        <dbReference type="EMBL" id="MDX6848311.1"/>
    </source>
</evidence>
<evidence type="ECO:0000313" key="10">
    <source>
        <dbReference type="Proteomes" id="UP001273505"/>
    </source>
</evidence>
<proteinExistence type="predicted"/>
<dbReference type="RefSeq" id="WP_302722949.1">
    <property type="nucleotide sequence ID" value="NZ_JAULRU010000577.1"/>
</dbReference>
<evidence type="ECO:0000256" key="7">
    <source>
        <dbReference type="SAM" id="Phobius"/>
    </source>
</evidence>
<evidence type="ECO:0000256" key="3">
    <source>
        <dbReference type="ARBA" id="ARBA00022989"/>
    </source>
</evidence>
<evidence type="ECO:0000256" key="4">
    <source>
        <dbReference type="ARBA" id="ARBA00023002"/>
    </source>
</evidence>